<protein>
    <submittedName>
        <fullName evidence="1">Uncharacterized protein</fullName>
    </submittedName>
</protein>
<evidence type="ECO:0000313" key="2">
    <source>
        <dbReference type="Proteomes" id="UP000266426"/>
    </source>
</evidence>
<organism evidence="1 2">
    <name type="scientific">Candidatus Auribacter fodinae</name>
    <dbReference type="NCBI Taxonomy" id="2093366"/>
    <lineage>
        <taxon>Bacteria</taxon>
        <taxon>Pseudomonadati</taxon>
        <taxon>Candidatus Auribacterota</taxon>
        <taxon>Candidatus Auribacteria</taxon>
        <taxon>Candidatus Auribacterales</taxon>
        <taxon>Candidatus Auribacteraceae</taxon>
        <taxon>Candidatus Auribacter</taxon>
    </lineage>
</organism>
<proteinExistence type="predicted"/>
<dbReference type="EMBL" id="QZJZ01000008">
    <property type="protein sequence ID" value="RJP61815.1"/>
    <property type="molecule type" value="Genomic_DNA"/>
</dbReference>
<sequence length="142" mass="16151">MWSYKIPNIIEAIQPPPELREHGFTFFTTLKYIRRVMQADANSVPQLKGKFDFNNLEGTFATVYLRNHPELWPDIEPKYSPYNPLSSGPYAITMAVMKLLGNDNGYSFEDPSENVTKPFAPEPVKPLNGLTGTHQRAFETSL</sequence>
<dbReference type="AlphaFoldDB" id="A0A3A4RA29"/>
<gene>
    <name evidence="1" type="ORF">C4541_01030</name>
</gene>
<accession>A0A3A4RA29</accession>
<reference evidence="1 2" key="1">
    <citation type="journal article" date="2017" name="ISME J.">
        <title>Energy and carbon metabolisms in a deep terrestrial subsurface fluid microbial community.</title>
        <authorList>
            <person name="Momper L."/>
            <person name="Jungbluth S.P."/>
            <person name="Lee M.D."/>
            <person name="Amend J.P."/>
        </authorList>
    </citation>
    <scope>NUCLEOTIDE SEQUENCE [LARGE SCALE GENOMIC DNA]</scope>
    <source>
        <strain evidence="1">SURF_26</strain>
    </source>
</reference>
<evidence type="ECO:0000313" key="1">
    <source>
        <dbReference type="EMBL" id="RJP61815.1"/>
    </source>
</evidence>
<dbReference type="Proteomes" id="UP000266426">
    <property type="component" value="Unassembled WGS sequence"/>
</dbReference>
<comment type="caution">
    <text evidence="1">The sequence shown here is derived from an EMBL/GenBank/DDBJ whole genome shotgun (WGS) entry which is preliminary data.</text>
</comment>
<name>A0A3A4RA29_9BACT</name>